<proteinExistence type="predicted"/>
<feature type="signal peptide" evidence="1">
    <location>
        <begin position="1"/>
        <end position="16"/>
    </location>
</feature>
<feature type="chain" id="PRO_5041900969" description="DUF19 domain-containing protein" evidence="1">
    <location>
        <begin position="17"/>
        <end position="185"/>
    </location>
</feature>
<keyword evidence="1" id="KW-0732">Signal</keyword>
<protein>
    <recommendedName>
        <fullName evidence="4">DUF19 domain-containing protein</fullName>
    </recommendedName>
</protein>
<evidence type="ECO:0000313" key="3">
    <source>
        <dbReference type="WBParaSite" id="MBELARI_LOCUS12675"/>
    </source>
</evidence>
<evidence type="ECO:0000256" key="1">
    <source>
        <dbReference type="SAM" id="SignalP"/>
    </source>
</evidence>
<keyword evidence="2" id="KW-1185">Reference proteome</keyword>
<accession>A0AAF3EFD6</accession>
<evidence type="ECO:0000313" key="2">
    <source>
        <dbReference type="Proteomes" id="UP000887575"/>
    </source>
</evidence>
<name>A0AAF3EFD6_9BILA</name>
<organism evidence="2 3">
    <name type="scientific">Mesorhabditis belari</name>
    <dbReference type="NCBI Taxonomy" id="2138241"/>
    <lineage>
        <taxon>Eukaryota</taxon>
        <taxon>Metazoa</taxon>
        <taxon>Ecdysozoa</taxon>
        <taxon>Nematoda</taxon>
        <taxon>Chromadorea</taxon>
        <taxon>Rhabditida</taxon>
        <taxon>Rhabditina</taxon>
        <taxon>Rhabditomorpha</taxon>
        <taxon>Rhabditoidea</taxon>
        <taxon>Rhabditidae</taxon>
        <taxon>Mesorhabditinae</taxon>
        <taxon>Mesorhabditis</taxon>
    </lineage>
</organism>
<dbReference type="AlphaFoldDB" id="A0AAF3EFD6"/>
<evidence type="ECO:0008006" key="4">
    <source>
        <dbReference type="Google" id="ProtNLM"/>
    </source>
</evidence>
<dbReference type="WBParaSite" id="MBELARI_LOCUS12675">
    <property type="protein sequence ID" value="MBELARI_LOCUS12675"/>
    <property type="gene ID" value="MBELARI_LOCUS12675"/>
</dbReference>
<sequence>MHLLTLLFVFLVPTYASILISSTDASEELMMKSFCEGQKKAATLLKEENRKTTTKLTDILCKESFLKDLKEAAPLKKCIEKTEVEKALETCGELGKMKTCSDVGKYVECQKGILEKQCKNVTDIAKKLIPFNQVAFAIFEQKSDLATCAEITNDSETRSKRRFRVTDSCRSDHFQSLDESRAADG</sequence>
<reference evidence="3" key="1">
    <citation type="submission" date="2024-02" db="UniProtKB">
        <authorList>
            <consortium name="WormBaseParasite"/>
        </authorList>
    </citation>
    <scope>IDENTIFICATION</scope>
</reference>
<dbReference type="Proteomes" id="UP000887575">
    <property type="component" value="Unassembled WGS sequence"/>
</dbReference>